<dbReference type="SUPFAM" id="SSF56672">
    <property type="entry name" value="DNA/RNA polymerases"/>
    <property type="match status" value="1"/>
</dbReference>
<dbReference type="RefSeq" id="XP_070855177.1">
    <property type="nucleotide sequence ID" value="XM_070999076.1"/>
</dbReference>
<dbReference type="Gene3D" id="3.30.420.10">
    <property type="entry name" value="Ribonuclease H-like superfamily/Ribonuclease H"/>
    <property type="match status" value="1"/>
</dbReference>
<gene>
    <name evidence="4" type="primary">LOC139354835</name>
</gene>
<dbReference type="InterPro" id="IPR043128">
    <property type="entry name" value="Rev_trsase/Diguanyl_cyclase"/>
</dbReference>
<reference evidence="4" key="1">
    <citation type="submission" date="2025-08" db="UniProtKB">
        <authorList>
            <consortium name="RefSeq"/>
        </authorList>
    </citation>
    <scope>IDENTIFICATION</scope>
</reference>
<dbReference type="PROSITE" id="PS50994">
    <property type="entry name" value="INTEGRASE"/>
    <property type="match status" value="1"/>
</dbReference>
<feature type="region of interest" description="Disordered" evidence="1">
    <location>
        <begin position="101"/>
        <end position="120"/>
    </location>
</feature>
<sequence length="483" mass="54848">MARDSPQYTVFTVPGRGLYQWKVMPFGLHSSSATFQRALDSVIGAEMKPVAFAYLDDIIVISATEEQHFANGKFEDKSKEVASQPKQNSYSNGIGKQYSGASYGQSKIENNSHNLSDHEADDPALEGFVTLQKERLQSLTRLQQNYKKDSASRKTESYYMKRLQQIESLHSAFETSHQVILCIEGYAKTNYHAKKLAVSSEDMTLMGPKDDYPSVTKIFLARHVPRRKTPRSALSTTLCFLFSTKWVEFVPLRKATTAVLQKAFRERILGRVGIPRKFVCDNGTQFTSRTQKDYFFKLGLEVQYTVPYCPQQNPTERTNRTVKSLISTLSEDDQSSWDSMLPEISLAINSSISDSTGYTRAFLTQGRELRLPAKLYDEPTPRSAVVHTEHARHYNLQRREWRPTFGSQVWLRQHPLPKAAKVAPKCDGPYTVAKFTSPNLVRLQRPGDRRRRIANISQLKPYYAMDTSDTIDNSIAGPSNPAW</sequence>
<protein>
    <recommendedName>
        <fullName evidence="2">Integrase catalytic domain-containing protein</fullName>
    </recommendedName>
</protein>
<dbReference type="InterPro" id="IPR050951">
    <property type="entry name" value="Retrovirus_Pol_polyprotein"/>
</dbReference>
<feature type="region of interest" description="Disordered" evidence="1">
    <location>
        <begin position="75"/>
        <end position="95"/>
    </location>
</feature>
<dbReference type="PANTHER" id="PTHR37984:SF5">
    <property type="entry name" value="PROTEIN NYNRIN-LIKE"/>
    <property type="match status" value="1"/>
</dbReference>
<accession>A0ABM4TYY2</accession>
<dbReference type="InterPro" id="IPR000477">
    <property type="entry name" value="RT_dom"/>
</dbReference>
<evidence type="ECO:0000313" key="3">
    <source>
        <dbReference type="Proteomes" id="UP001652628"/>
    </source>
</evidence>
<dbReference type="InterPro" id="IPR043502">
    <property type="entry name" value="DNA/RNA_pol_sf"/>
</dbReference>
<dbReference type="InterPro" id="IPR012337">
    <property type="entry name" value="RNaseH-like_sf"/>
</dbReference>
<feature type="domain" description="Integrase catalytic" evidence="2">
    <location>
        <begin position="209"/>
        <end position="380"/>
    </location>
</feature>
<evidence type="ECO:0000313" key="4">
    <source>
        <dbReference type="RefSeq" id="XP_070855177.1"/>
    </source>
</evidence>
<organism evidence="3 4">
    <name type="scientific">Drosophila suzukii</name>
    <name type="common">Spotted-wing drosophila fruit fly</name>
    <dbReference type="NCBI Taxonomy" id="28584"/>
    <lineage>
        <taxon>Eukaryota</taxon>
        <taxon>Metazoa</taxon>
        <taxon>Ecdysozoa</taxon>
        <taxon>Arthropoda</taxon>
        <taxon>Hexapoda</taxon>
        <taxon>Insecta</taxon>
        <taxon>Pterygota</taxon>
        <taxon>Neoptera</taxon>
        <taxon>Endopterygota</taxon>
        <taxon>Diptera</taxon>
        <taxon>Brachycera</taxon>
        <taxon>Muscomorpha</taxon>
        <taxon>Ephydroidea</taxon>
        <taxon>Drosophilidae</taxon>
        <taxon>Drosophila</taxon>
        <taxon>Sophophora</taxon>
    </lineage>
</organism>
<feature type="compositionally biased region" description="Polar residues" evidence="1">
    <location>
        <begin position="84"/>
        <end position="95"/>
    </location>
</feature>
<keyword evidence="3" id="KW-1185">Reference proteome</keyword>
<dbReference type="Proteomes" id="UP001652628">
    <property type="component" value="Unplaced"/>
</dbReference>
<feature type="compositionally biased region" description="Polar residues" evidence="1">
    <location>
        <begin position="101"/>
        <end position="114"/>
    </location>
</feature>
<evidence type="ECO:0000256" key="1">
    <source>
        <dbReference type="SAM" id="MobiDB-lite"/>
    </source>
</evidence>
<dbReference type="InterPro" id="IPR001584">
    <property type="entry name" value="Integrase_cat-core"/>
</dbReference>
<name>A0ABM4TYY2_DROSZ</name>
<dbReference type="PANTHER" id="PTHR37984">
    <property type="entry name" value="PROTEIN CBG26694"/>
    <property type="match status" value="1"/>
</dbReference>
<dbReference type="Pfam" id="PF00078">
    <property type="entry name" value="RVT_1"/>
    <property type="match status" value="1"/>
</dbReference>
<dbReference type="InterPro" id="IPR036397">
    <property type="entry name" value="RNaseH_sf"/>
</dbReference>
<evidence type="ECO:0000259" key="2">
    <source>
        <dbReference type="PROSITE" id="PS50994"/>
    </source>
</evidence>
<dbReference type="GeneID" id="139354835"/>
<dbReference type="SUPFAM" id="SSF53098">
    <property type="entry name" value="Ribonuclease H-like"/>
    <property type="match status" value="1"/>
</dbReference>
<proteinExistence type="predicted"/>
<dbReference type="Gene3D" id="3.30.70.270">
    <property type="match status" value="1"/>
</dbReference>